<organism evidence="3 4">
    <name type="scientific">Kingdonia uniflora</name>
    <dbReference type="NCBI Taxonomy" id="39325"/>
    <lineage>
        <taxon>Eukaryota</taxon>
        <taxon>Viridiplantae</taxon>
        <taxon>Streptophyta</taxon>
        <taxon>Embryophyta</taxon>
        <taxon>Tracheophyta</taxon>
        <taxon>Spermatophyta</taxon>
        <taxon>Magnoliopsida</taxon>
        <taxon>Ranunculales</taxon>
        <taxon>Circaeasteraceae</taxon>
        <taxon>Kingdonia</taxon>
    </lineage>
</organism>
<accession>A0A7J7NYZ5</accession>
<dbReference type="Proteomes" id="UP000541444">
    <property type="component" value="Unassembled WGS sequence"/>
</dbReference>
<comment type="caution">
    <text evidence="3">The sequence shown here is derived from an EMBL/GenBank/DDBJ whole genome shotgun (WGS) entry which is preliminary data.</text>
</comment>
<dbReference type="SMART" id="SM00855">
    <property type="entry name" value="PGAM"/>
    <property type="match status" value="1"/>
</dbReference>
<dbReference type="InterPro" id="IPR001345">
    <property type="entry name" value="PG/BPGM_mutase_AS"/>
</dbReference>
<proteinExistence type="inferred from homology"/>
<sequence>MTDATIANSNSRSCSQFDCNGGDDGIGLSSVSYAEIIVVRHGETAWNADGKIQVLSAAFDFKGHLDVELNEAGRQQATAVAHRLSKEPKISAIYSSDLKRALETAQIIADSCGILECD</sequence>
<dbReference type="CDD" id="cd07067">
    <property type="entry name" value="HP_PGM_like"/>
    <property type="match status" value="1"/>
</dbReference>
<dbReference type="InterPro" id="IPR050275">
    <property type="entry name" value="PGM_Phosphatase"/>
</dbReference>
<name>A0A7J7NYZ5_9MAGN</name>
<dbReference type="OrthoDB" id="354304at2759"/>
<feature type="binding site" evidence="2">
    <location>
        <position position="100"/>
    </location>
    <ligand>
        <name>substrate</name>
    </ligand>
</feature>
<dbReference type="EMBL" id="JACGCM010000428">
    <property type="protein sequence ID" value="KAF6172415.1"/>
    <property type="molecule type" value="Genomic_DNA"/>
</dbReference>
<protein>
    <submittedName>
        <fullName evidence="3">Uncharacterized protein</fullName>
    </submittedName>
</protein>
<gene>
    <name evidence="3" type="ORF">GIB67_025920</name>
</gene>
<feature type="binding site" evidence="2">
    <location>
        <begin position="40"/>
        <end position="47"/>
    </location>
    <ligand>
        <name>substrate</name>
    </ligand>
</feature>
<evidence type="ECO:0000256" key="2">
    <source>
        <dbReference type="PIRSR" id="PIRSR613078-2"/>
    </source>
</evidence>
<comment type="similarity">
    <text evidence="1">Belongs to the phosphoglycerate mutase family.</text>
</comment>
<dbReference type="Gene3D" id="3.40.50.1240">
    <property type="entry name" value="Phosphoglycerate mutase-like"/>
    <property type="match status" value="1"/>
</dbReference>
<dbReference type="GO" id="GO:0016791">
    <property type="term" value="F:phosphatase activity"/>
    <property type="evidence" value="ECO:0007669"/>
    <property type="project" value="TreeGrafter"/>
</dbReference>
<evidence type="ECO:0000256" key="1">
    <source>
        <dbReference type="ARBA" id="ARBA00038362"/>
    </source>
</evidence>
<dbReference type="InterPro" id="IPR029033">
    <property type="entry name" value="His_PPase_superfam"/>
</dbReference>
<keyword evidence="4" id="KW-1185">Reference proteome</keyword>
<dbReference type="FunFam" id="3.40.50.1240:FF:000137">
    <property type="match status" value="1"/>
</dbReference>
<dbReference type="SUPFAM" id="SSF53254">
    <property type="entry name" value="Phosphoglycerate mutase-like"/>
    <property type="match status" value="1"/>
</dbReference>
<evidence type="ECO:0000313" key="4">
    <source>
        <dbReference type="Proteomes" id="UP000541444"/>
    </source>
</evidence>
<dbReference type="AlphaFoldDB" id="A0A7J7NYZ5"/>
<dbReference type="PROSITE" id="PS00175">
    <property type="entry name" value="PG_MUTASE"/>
    <property type="match status" value="1"/>
</dbReference>
<reference evidence="3 4" key="1">
    <citation type="journal article" date="2020" name="IScience">
        <title>Genome Sequencing of the Endangered Kingdonia uniflora (Circaeasteraceae, Ranunculales) Reveals Potential Mechanisms of Evolutionary Specialization.</title>
        <authorList>
            <person name="Sun Y."/>
            <person name="Deng T."/>
            <person name="Zhang A."/>
            <person name="Moore M.J."/>
            <person name="Landis J.B."/>
            <person name="Lin N."/>
            <person name="Zhang H."/>
            <person name="Zhang X."/>
            <person name="Huang J."/>
            <person name="Zhang X."/>
            <person name="Sun H."/>
            <person name="Wang H."/>
        </authorList>
    </citation>
    <scope>NUCLEOTIDE SEQUENCE [LARGE SCALE GENOMIC DNA]</scope>
    <source>
        <strain evidence="3">TB1705</strain>
        <tissue evidence="3">Leaf</tissue>
    </source>
</reference>
<dbReference type="PANTHER" id="PTHR48100">
    <property type="entry name" value="BROAD-SPECIFICITY PHOSPHATASE YOR283W-RELATED"/>
    <property type="match status" value="1"/>
</dbReference>
<evidence type="ECO:0000313" key="3">
    <source>
        <dbReference type="EMBL" id="KAF6172415.1"/>
    </source>
</evidence>
<dbReference type="Pfam" id="PF00300">
    <property type="entry name" value="His_Phos_1"/>
    <property type="match status" value="1"/>
</dbReference>
<dbReference type="PANTHER" id="PTHR48100:SF34">
    <property type="entry name" value="PHOSPHOGLYCERATE MUTASE-LIKE PROTEIN 4"/>
    <property type="match status" value="1"/>
</dbReference>
<dbReference type="InterPro" id="IPR013078">
    <property type="entry name" value="His_Pase_superF_clade-1"/>
</dbReference>
<dbReference type="GO" id="GO:0005829">
    <property type="term" value="C:cytosol"/>
    <property type="evidence" value="ECO:0007669"/>
    <property type="project" value="TreeGrafter"/>
</dbReference>